<accession>A0A9K3D8K6</accession>
<reference evidence="2 3" key="1">
    <citation type="journal article" date="2018" name="PLoS ONE">
        <title>The draft genome of Kipferlia bialata reveals reductive genome evolution in fornicate parasites.</title>
        <authorList>
            <person name="Tanifuji G."/>
            <person name="Takabayashi S."/>
            <person name="Kume K."/>
            <person name="Takagi M."/>
            <person name="Nakayama T."/>
            <person name="Kamikawa R."/>
            <person name="Inagaki Y."/>
            <person name="Hashimoto T."/>
        </authorList>
    </citation>
    <scope>NUCLEOTIDE SEQUENCE [LARGE SCALE GENOMIC DNA]</scope>
    <source>
        <strain evidence="2">NY0173</strain>
    </source>
</reference>
<comment type="caution">
    <text evidence="2">The sequence shown here is derived from an EMBL/GenBank/DDBJ whole genome shotgun (WGS) entry which is preliminary data.</text>
</comment>
<dbReference type="AlphaFoldDB" id="A0A9K3D8K6"/>
<organism evidence="2 3">
    <name type="scientific">Kipferlia bialata</name>
    <dbReference type="NCBI Taxonomy" id="797122"/>
    <lineage>
        <taxon>Eukaryota</taxon>
        <taxon>Metamonada</taxon>
        <taxon>Carpediemonas-like organisms</taxon>
        <taxon>Kipferlia</taxon>
    </lineage>
</organism>
<feature type="region of interest" description="Disordered" evidence="1">
    <location>
        <begin position="307"/>
        <end position="329"/>
    </location>
</feature>
<name>A0A9K3D8K6_9EUKA</name>
<evidence type="ECO:0000313" key="2">
    <source>
        <dbReference type="EMBL" id="GIQ89258.1"/>
    </source>
</evidence>
<dbReference type="Proteomes" id="UP000265618">
    <property type="component" value="Unassembled WGS sequence"/>
</dbReference>
<protein>
    <submittedName>
        <fullName evidence="2">Uncharacterized protein</fullName>
    </submittedName>
</protein>
<sequence length="378" mass="41121">VYAPGCSSTGDHIDIVLAKDNDGPQKKQILLNVTLVLPVMSHIKSILKTMASATGCLAPGTRAQKDHERNGTQLLHSAVWAVATLYPGNDPLFDDDPLFDPSSFGGTLSKERRAEILANVDDLFDTSSVEGLVESVLSAWCIYNSTEERDEIVCRNIVDGTPLDRPKGCYLPPAMQELVEPILQCIERGGAVPALVKVLRKGASSVAQGGAVVRSQPTPAATPVKTPASKVPSILFPSLSSSASTREQSLAKAKQAADVARGKISTIQRQMNAADLSAKERELLLSKQRQLQQVVSKYNLLVCQERERKPTPKAQPPVRKAKAPVTMPVAKSSIRDQISIIQRSINDQTSAHGANIDRGWLQTQKERMKQLQRRYSSM</sequence>
<evidence type="ECO:0000256" key="1">
    <source>
        <dbReference type="SAM" id="MobiDB-lite"/>
    </source>
</evidence>
<proteinExistence type="predicted"/>
<keyword evidence="3" id="KW-1185">Reference proteome</keyword>
<dbReference type="EMBL" id="BDIP01004857">
    <property type="protein sequence ID" value="GIQ89258.1"/>
    <property type="molecule type" value="Genomic_DNA"/>
</dbReference>
<evidence type="ECO:0000313" key="3">
    <source>
        <dbReference type="Proteomes" id="UP000265618"/>
    </source>
</evidence>
<feature type="non-terminal residue" evidence="2">
    <location>
        <position position="1"/>
    </location>
</feature>
<gene>
    <name evidence="2" type="ORF">KIPB_011683</name>
</gene>